<reference evidence="2 3" key="1">
    <citation type="submission" date="2018-08" db="EMBL/GenBank/DDBJ databases">
        <title>Genomic Encyclopedia of Archaeal and Bacterial Type Strains, Phase II (KMG-II): from individual species to whole genera.</title>
        <authorList>
            <person name="Goeker M."/>
        </authorList>
    </citation>
    <scope>NUCLEOTIDE SEQUENCE [LARGE SCALE GENOMIC DNA]</scope>
    <source>
        <strain evidence="2 3">DSM 45791</strain>
    </source>
</reference>
<dbReference type="InterPro" id="IPR011051">
    <property type="entry name" value="RmlC_Cupin_sf"/>
</dbReference>
<gene>
    <name evidence="2" type="ORF">BCF44_109418</name>
</gene>
<keyword evidence="3" id="KW-1185">Reference proteome</keyword>
<dbReference type="InterPro" id="IPR013096">
    <property type="entry name" value="Cupin_2"/>
</dbReference>
<evidence type="ECO:0000313" key="2">
    <source>
        <dbReference type="EMBL" id="REH43872.1"/>
    </source>
</evidence>
<dbReference type="SUPFAM" id="SSF51182">
    <property type="entry name" value="RmlC-like cupins"/>
    <property type="match status" value="1"/>
</dbReference>
<dbReference type="EMBL" id="QUNO01000009">
    <property type="protein sequence ID" value="REH43872.1"/>
    <property type="molecule type" value="Genomic_DNA"/>
</dbReference>
<dbReference type="OrthoDB" id="5145129at2"/>
<evidence type="ECO:0000259" key="1">
    <source>
        <dbReference type="Pfam" id="PF07883"/>
    </source>
</evidence>
<feature type="domain" description="Cupin type-2" evidence="1">
    <location>
        <begin position="52"/>
        <end position="109"/>
    </location>
</feature>
<evidence type="ECO:0000313" key="3">
    <source>
        <dbReference type="Proteomes" id="UP000256269"/>
    </source>
</evidence>
<dbReference type="CDD" id="cd02238">
    <property type="entry name" value="cupin_KdgF"/>
    <property type="match status" value="1"/>
</dbReference>
<dbReference type="PANTHER" id="PTHR40112:SF1">
    <property type="entry name" value="H2HPP ISOMERASE"/>
    <property type="match status" value="1"/>
</dbReference>
<protein>
    <submittedName>
        <fullName evidence="2">Cupin domain-containing protein</fullName>
    </submittedName>
</protein>
<name>A0A3E0HF70_9PSEU</name>
<dbReference type="InterPro" id="IPR014710">
    <property type="entry name" value="RmlC-like_jellyroll"/>
</dbReference>
<dbReference type="RefSeq" id="WP_116177281.1">
    <property type="nucleotide sequence ID" value="NZ_CP144375.1"/>
</dbReference>
<proteinExistence type="predicted"/>
<accession>A0A3E0HF70</accession>
<dbReference type="AlphaFoldDB" id="A0A3E0HF70"/>
<dbReference type="InterPro" id="IPR052535">
    <property type="entry name" value="Bacilysin_H2HPP_isomerase"/>
</dbReference>
<dbReference type="Proteomes" id="UP000256269">
    <property type="component" value="Unassembled WGS sequence"/>
</dbReference>
<dbReference type="Gene3D" id="2.60.120.10">
    <property type="entry name" value="Jelly Rolls"/>
    <property type="match status" value="1"/>
</dbReference>
<dbReference type="PANTHER" id="PTHR40112">
    <property type="entry name" value="H2HPP ISOMERASE"/>
    <property type="match status" value="1"/>
</dbReference>
<comment type="caution">
    <text evidence="2">The sequence shown here is derived from an EMBL/GenBank/DDBJ whole genome shotgun (WGS) entry which is preliminary data.</text>
</comment>
<dbReference type="Pfam" id="PF07883">
    <property type="entry name" value="Cupin_2"/>
    <property type="match status" value="1"/>
</dbReference>
<organism evidence="2 3">
    <name type="scientific">Kutzneria buriramensis</name>
    <dbReference type="NCBI Taxonomy" id="1045776"/>
    <lineage>
        <taxon>Bacteria</taxon>
        <taxon>Bacillati</taxon>
        <taxon>Actinomycetota</taxon>
        <taxon>Actinomycetes</taxon>
        <taxon>Pseudonocardiales</taxon>
        <taxon>Pseudonocardiaceae</taxon>
        <taxon>Kutzneria</taxon>
    </lineage>
</organism>
<sequence>MTSSAQHFSTEGGGTPTGAGRFVNVNAIEAMTLVPGLDFQPVLGEGLLLNFASYEPHTEAPMHSHAEEQVVIVTEGEFEFTIDGVTRTMRAGDVAVIPPWVPHGARTLDTTCKEIDVFTPPRSTLVDYAATQVEPSTVED</sequence>